<accession>A0A8X7CH28</accession>
<comment type="caution">
    <text evidence="2">The sequence shown here is derived from an EMBL/GenBank/DDBJ whole genome shotgun (WGS) entry which is preliminary data.</text>
</comment>
<protein>
    <submittedName>
        <fullName evidence="2">Uncharacterized protein</fullName>
    </submittedName>
</protein>
<proteinExistence type="predicted"/>
<gene>
    <name evidence="2" type="ORF">TNIN_273151</name>
</gene>
<dbReference type="EMBL" id="BMAV01015223">
    <property type="protein sequence ID" value="GFY64417.1"/>
    <property type="molecule type" value="Genomic_DNA"/>
</dbReference>
<sequence>MESNDHPKASISTIEHESMLLKSKTKKLKSSGSRRNANKSSYRDENQALAEEKNGLLRQINFLNPIILDTKLKETNKTKIHI</sequence>
<dbReference type="AlphaFoldDB" id="A0A8X7CH28"/>
<name>A0A8X7CH28_9ARAC</name>
<dbReference type="OrthoDB" id="10468180at2759"/>
<evidence type="ECO:0000256" key="1">
    <source>
        <dbReference type="SAM" id="MobiDB-lite"/>
    </source>
</evidence>
<organism evidence="2 3">
    <name type="scientific">Trichonephila inaurata madagascariensis</name>
    <dbReference type="NCBI Taxonomy" id="2747483"/>
    <lineage>
        <taxon>Eukaryota</taxon>
        <taxon>Metazoa</taxon>
        <taxon>Ecdysozoa</taxon>
        <taxon>Arthropoda</taxon>
        <taxon>Chelicerata</taxon>
        <taxon>Arachnida</taxon>
        <taxon>Araneae</taxon>
        <taxon>Araneomorphae</taxon>
        <taxon>Entelegynae</taxon>
        <taxon>Araneoidea</taxon>
        <taxon>Nephilidae</taxon>
        <taxon>Trichonephila</taxon>
        <taxon>Trichonephila inaurata</taxon>
    </lineage>
</organism>
<evidence type="ECO:0000313" key="3">
    <source>
        <dbReference type="Proteomes" id="UP000886998"/>
    </source>
</evidence>
<feature type="region of interest" description="Disordered" evidence="1">
    <location>
        <begin position="1"/>
        <end position="46"/>
    </location>
</feature>
<reference evidence="2" key="1">
    <citation type="submission" date="2020-08" db="EMBL/GenBank/DDBJ databases">
        <title>Multicomponent nature underlies the extraordinary mechanical properties of spider dragline silk.</title>
        <authorList>
            <person name="Kono N."/>
            <person name="Nakamura H."/>
            <person name="Mori M."/>
            <person name="Yoshida Y."/>
            <person name="Ohtoshi R."/>
            <person name="Malay A.D."/>
            <person name="Moran D.A.P."/>
            <person name="Tomita M."/>
            <person name="Numata K."/>
            <person name="Arakawa K."/>
        </authorList>
    </citation>
    <scope>NUCLEOTIDE SEQUENCE</scope>
</reference>
<keyword evidence="3" id="KW-1185">Reference proteome</keyword>
<evidence type="ECO:0000313" key="2">
    <source>
        <dbReference type="EMBL" id="GFY64417.1"/>
    </source>
</evidence>
<dbReference type="Proteomes" id="UP000886998">
    <property type="component" value="Unassembled WGS sequence"/>
</dbReference>
<feature type="compositionally biased region" description="Basic and acidic residues" evidence="1">
    <location>
        <begin position="1"/>
        <end position="19"/>
    </location>
</feature>